<keyword evidence="2" id="KW-1185">Reference proteome</keyword>
<dbReference type="Pfam" id="PF12006">
    <property type="entry name" value="DUF3500"/>
    <property type="match status" value="1"/>
</dbReference>
<gene>
    <name evidence="1" type="ORF">SAMN06296416_102123</name>
</gene>
<dbReference type="PANTHER" id="PTHR37489:SF1">
    <property type="entry name" value="DUF3500 DOMAIN-CONTAINING PROTEIN"/>
    <property type="match status" value="1"/>
</dbReference>
<dbReference type="PANTHER" id="PTHR37489">
    <property type="entry name" value="DUF3500 DOMAIN-CONTAINING PROTEIN"/>
    <property type="match status" value="1"/>
</dbReference>
<evidence type="ECO:0008006" key="3">
    <source>
        <dbReference type="Google" id="ProtNLM"/>
    </source>
</evidence>
<proteinExistence type="predicted"/>
<reference evidence="1 2" key="1">
    <citation type="submission" date="2017-09" db="EMBL/GenBank/DDBJ databases">
        <authorList>
            <person name="Ehlers B."/>
            <person name="Leendertz F.H."/>
        </authorList>
    </citation>
    <scope>NUCLEOTIDE SEQUENCE [LARGE SCALE GENOMIC DNA]</scope>
    <source>
        <strain evidence="1 2">CGMCC 1.10978</strain>
    </source>
</reference>
<protein>
    <recommendedName>
        <fullName evidence="3">DUF3500 domain-containing protein</fullName>
    </recommendedName>
</protein>
<dbReference type="InterPro" id="IPR021889">
    <property type="entry name" value="DUF3500"/>
</dbReference>
<accession>A0A286D2J1</accession>
<name>A0A286D2J1_9GAMM</name>
<dbReference type="AlphaFoldDB" id="A0A286D2J1"/>
<evidence type="ECO:0000313" key="1">
    <source>
        <dbReference type="EMBL" id="SOD52871.1"/>
    </source>
</evidence>
<organism evidence="1 2">
    <name type="scientific">Pseudoxanthomonas wuyuanensis</name>
    <dbReference type="NCBI Taxonomy" id="1073196"/>
    <lineage>
        <taxon>Bacteria</taxon>
        <taxon>Pseudomonadati</taxon>
        <taxon>Pseudomonadota</taxon>
        <taxon>Gammaproteobacteria</taxon>
        <taxon>Lysobacterales</taxon>
        <taxon>Lysobacteraceae</taxon>
        <taxon>Pseudoxanthomonas</taxon>
    </lineage>
</organism>
<dbReference type="EMBL" id="OCND01000002">
    <property type="protein sequence ID" value="SOD52871.1"/>
    <property type="molecule type" value="Genomic_DNA"/>
</dbReference>
<evidence type="ECO:0000313" key="2">
    <source>
        <dbReference type="Proteomes" id="UP000219374"/>
    </source>
</evidence>
<sequence>MVLSRAKAFIATLSAEQRTRLLQDYTFANASRWHTYPQWALGKNKARIGLALGTLSAEQWQAFNGLLAAATGSGKDEGYDEIQQHLSVDDWIRQNGGREGYGRGNFHVAFLGPPSDTGTWQLQFGGHHLALNNTYRDGVLVGATPSFRAIEPHTAIEHDGTILKPQLQEWETFVALLASLDPAQRAAAKLSRKQDELLLGPEARKKDWNFPNKPEGIPVSSLTDEQRSLLMKAIGLYVNDISDASAASILSRYRSELGSTYLGFSGSTSLTNEGDYVRIDGPTVWIELVMDPPYSTDSPHVHAVWRDKLTDYGGTKP</sequence>
<dbReference type="Proteomes" id="UP000219374">
    <property type="component" value="Unassembled WGS sequence"/>
</dbReference>